<dbReference type="Pfam" id="PF18759">
    <property type="entry name" value="Plavaka"/>
    <property type="match status" value="1"/>
</dbReference>
<evidence type="ECO:0000313" key="3">
    <source>
        <dbReference type="Proteomes" id="UP000186601"/>
    </source>
</evidence>
<gene>
    <name evidence="2" type="ORF">PHLCEN_2v2032</name>
</gene>
<evidence type="ECO:0000256" key="1">
    <source>
        <dbReference type="SAM" id="MobiDB-lite"/>
    </source>
</evidence>
<dbReference type="STRING" id="98765.A0A2R6RQA2"/>
<feature type="region of interest" description="Disordered" evidence="1">
    <location>
        <begin position="28"/>
        <end position="90"/>
    </location>
</feature>
<proteinExistence type="predicted"/>
<comment type="caution">
    <text evidence="2">The sequence shown here is derived from an EMBL/GenBank/DDBJ whole genome shotgun (WGS) entry which is preliminary data.</text>
</comment>
<dbReference type="Proteomes" id="UP000186601">
    <property type="component" value="Unassembled WGS sequence"/>
</dbReference>
<feature type="compositionally biased region" description="Low complexity" evidence="1">
    <location>
        <begin position="34"/>
        <end position="44"/>
    </location>
</feature>
<dbReference type="AlphaFoldDB" id="A0A2R6RQA2"/>
<sequence>MPRSTTGSRPRRTHISFHYTCPYAQTALQDRDSSAAQSTSDSSSENIDGAEISNCNNHRVSISPGVSNWDSPVPVNESSTETQADGAHEPQKIRRVFHPHLDGKPCNAKGEYLPEKSPPPARAHPAMNDWSPFRDRVEFETAELLYKRSQMPAGEINVLLDLWAASLLQYNGHPPFADHCDLYATIDSTTLGGTKWDSFELQYSGELPVSGETPEWMTKHYEVVFRDVRELAREMLANPDYHTEMDSAPFLEFDANGERRFEDFMSGDWSWQQADLIAQDPNTHGAMFVPWIMGSDKTTVSVATGQNEYYPLYGSIGNVRNGVRRAHRDALVLIGFLAIPKTDKKHASDARFRKFRRQLFHTSLSQILQSLKPGMSTPEVALCSDGHYRRVIYGLGPYIADYPEQALLACIVQGWCPKCTASADNLDDPRAGRRSRKHTEILVRELELGKLWDEYGLVGDLVPFTNDFPRADIHELLSPDLLHQVIKGTFKDHIVTWVEEYLVIEHGRQRANEILDDIDRRSFLRLTPFSAGARLQTMDWRQFKGTNEGGDHCADSPAEIDPSHGNTSITNNDRRETLNSTDPEDPGNDVDGPRHDAYMNLARIPKRRLTCHEVATELKIPQFPNMVRRFLQDQLHPNGPSSSNIPLAECPTFQGRLSQYNSAAATYYAPSDLSGTGSMHREHIRATSLWRNGPAQYDCMLVNIDPSLGGYRGLDTVRVRMFFSFEHKTVLYPCALVDWYRRTGDEASEDTGMWVVERDLDADTGEPVTSILHLDCVLRAAHLIPMYGDAPVPRGLTADQSLDAYNLFYINKFADHRAFKVAH</sequence>
<reference evidence="2 3" key="1">
    <citation type="submission" date="2018-02" db="EMBL/GenBank/DDBJ databases">
        <title>Genome sequence of the basidiomycete white-rot fungus Phlebia centrifuga.</title>
        <authorList>
            <person name="Granchi Z."/>
            <person name="Peng M."/>
            <person name="de Vries R.P."/>
            <person name="Hilden K."/>
            <person name="Makela M.R."/>
            <person name="Grigoriev I."/>
            <person name="Riley R."/>
        </authorList>
    </citation>
    <scope>NUCLEOTIDE SEQUENCE [LARGE SCALE GENOMIC DNA]</scope>
    <source>
        <strain evidence="2 3">FBCC195</strain>
    </source>
</reference>
<dbReference type="InterPro" id="IPR041078">
    <property type="entry name" value="Plavaka"/>
</dbReference>
<keyword evidence="3" id="KW-1185">Reference proteome</keyword>
<organism evidence="2 3">
    <name type="scientific">Hermanssonia centrifuga</name>
    <dbReference type="NCBI Taxonomy" id="98765"/>
    <lineage>
        <taxon>Eukaryota</taxon>
        <taxon>Fungi</taxon>
        <taxon>Dikarya</taxon>
        <taxon>Basidiomycota</taxon>
        <taxon>Agaricomycotina</taxon>
        <taxon>Agaricomycetes</taxon>
        <taxon>Polyporales</taxon>
        <taxon>Meruliaceae</taxon>
        <taxon>Hermanssonia</taxon>
    </lineage>
</organism>
<feature type="region of interest" description="Disordered" evidence="1">
    <location>
        <begin position="546"/>
        <end position="594"/>
    </location>
</feature>
<dbReference type="OrthoDB" id="3199698at2759"/>
<name>A0A2R6RQA2_9APHY</name>
<accession>A0A2R6RQA2</accession>
<protein>
    <submittedName>
        <fullName evidence="2">Uncharacterized protein</fullName>
    </submittedName>
</protein>
<dbReference type="EMBL" id="MLYV02000188">
    <property type="protein sequence ID" value="PSS32194.1"/>
    <property type="molecule type" value="Genomic_DNA"/>
</dbReference>
<evidence type="ECO:0000313" key="2">
    <source>
        <dbReference type="EMBL" id="PSS32194.1"/>
    </source>
</evidence>
<feature type="compositionally biased region" description="Polar residues" evidence="1">
    <location>
        <begin position="53"/>
        <end position="83"/>
    </location>
</feature>